<dbReference type="EMBL" id="CP039852">
    <property type="protein sequence ID" value="QCZ95223.1"/>
    <property type="molecule type" value="Genomic_DNA"/>
</dbReference>
<feature type="domain" description="Peptidase M16 N-terminal" evidence="15">
    <location>
        <begin position="6"/>
        <end position="132"/>
    </location>
</feature>
<dbReference type="Pfam" id="PF16187">
    <property type="entry name" value="Peptidase_M16_M"/>
    <property type="match status" value="1"/>
</dbReference>
<feature type="domain" description="Coenzyme PQQ synthesis protein F-like C-terminal lobe" evidence="18">
    <location>
        <begin position="720"/>
        <end position="818"/>
    </location>
</feature>
<keyword evidence="10" id="KW-0482">Metalloprotease</keyword>
<feature type="domain" description="Peptidase M16 middle/third" evidence="17">
    <location>
        <begin position="343"/>
        <end position="621"/>
    </location>
</feature>
<organism evidence="19 20">
    <name type="scientific">Salinimonas iocasae</name>
    <dbReference type="NCBI Taxonomy" id="2572577"/>
    <lineage>
        <taxon>Bacteria</taxon>
        <taxon>Pseudomonadati</taxon>
        <taxon>Pseudomonadota</taxon>
        <taxon>Gammaproteobacteria</taxon>
        <taxon>Alteromonadales</taxon>
        <taxon>Alteromonadaceae</taxon>
        <taxon>Alteromonas/Salinimonas group</taxon>
        <taxon>Salinimonas</taxon>
    </lineage>
</organism>
<evidence type="ECO:0000259" key="16">
    <source>
        <dbReference type="Pfam" id="PF05193"/>
    </source>
</evidence>
<evidence type="ECO:0000256" key="14">
    <source>
        <dbReference type="RuleBase" id="RU004447"/>
    </source>
</evidence>
<dbReference type="OrthoDB" id="9811314at2"/>
<dbReference type="InterPro" id="IPR032632">
    <property type="entry name" value="Peptidase_M16_M"/>
</dbReference>
<evidence type="ECO:0000256" key="7">
    <source>
        <dbReference type="ARBA" id="ARBA00022723"/>
    </source>
</evidence>
<evidence type="ECO:0000256" key="9">
    <source>
        <dbReference type="ARBA" id="ARBA00022833"/>
    </source>
</evidence>
<dbReference type="GO" id="GO:0046872">
    <property type="term" value="F:metal ion binding"/>
    <property type="evidence" value="ECO:0007669"/>
    <property type="project" value="UniProtKB-KW"/>
</dbReference>
<evidence type="ECO:0000256" key="8">
    <source>
        <dbReference type="ARBA" id="ARBA00022801"/>
    </source>
</evidence>
<dbReference type="Gene3D" id="3.30.830.10">
    <property type="entry name" value="Metalloenzyme, LuxS/M16 peptidase-like"/>
    <property type="match status" value="4"/>
</dbReference>
<dbReference type="SUPFAM" id="SSF63411">
    <property type="entry name" value="LuxS/MPP-like metallohydrolase"/>
    <property type="match status" value="4"/>
</dbReference>
<dbReference type="InterPro" id="IPR001431">
    <property type="entry name" value="Pept_M16_Zn_BS"/>
</dbReference>
<dbReference type="PROSITE" id="PS00143">
    <property type="entry name" value="INSULINASE"/>
    <property type="match status" value="1"/>
</dbReference>
<dbReference type="Proteomes" id="UP000304912">
    <property type="component" value="Chromosome"/>
</dbReference>
<comment type="function">
    <text evidence="2">Endopeptidase that degrades small peptides of less than 7 kDa, such as glucagon and insulin.</text>
</comment>
<keyword evidence="7" id="KW-0479">Metal-binding</keyword>
<evidence type="ECO:0000256" key="3">
    <source>
        <dbReference type="ARBA" id="ARBA00007261"/>
    </source>
</evidence>
<proteinExistence type="inferred from homology"/>
<dbReference type="AlphaFoldDB" id="A0A5B7YIV2"/>
<evidence type="ECO:0000313" key="19">
    <source>
        <dbReference type="EMBL" id="QCZ95223.1"/>
    </source>
</evidence>
<evidence type="ECO:0000256" key="11">
    <source>
        <dbReference type="ARBA" id="ARBA00029597"/>
    </source>
</evidence>
<evidence type="ECO:0000259" key="18">
    <source>
        <dbReference type="Pfam" id="PF22456"/>
    </source>
</evidence>
<evidence type="ECO:0000256" key="12">
    <source>
        <dbReference type="ARBA" id="ARBA00031184"/>
    </source>
</evidence>
<evidence type="ECO:0000259" key="15">
    <source>
        <dbReference type="Pfam" id="PF00675"/>
    </source>
</evidence>
<protein>
    <recommendedName>
        <fullName evidence="5">Protease 3</fullName>
        <ecNumber evidence="4">3.4.24.55</ecNumber>
    </recommendedName>
    <alternativeName>
        <fullName evidence="13">Pitrilysin</fullName>
    </alternativeName>
    <alternativeName>
        <fullName evidence="12">Protease III</fullName>
    </alternativeName>
    <alternativeName>
        <fullName evidence="11">Protease pi</fullName>
    </alternativeName>
</protein>
<evidence type="ECO:0000256" key="4">
    <source>
        <dbReference type="ARBA" id="ARBA00012449"/>
    </source>
</evidence>
<dbReference type="KEGG" id="salk:FBQ74_11760"/>
<reference evidence="19 20" key="1">
    <citation type="submission" date="2019-04" db="EMBL/GenBank/DDBJ databases">
        <title>Salinimonas iocasae sp. nov., a halophilic bacterium isolated from the outer tube casing of tubeworms in Okinawa Trough.</title>
        <authorList>
            <person name="Zhang H."/>
            <person name="Wang H."/>
            <person name="Li C."/>
        </authorList>
    </citation>
    <scope>NUCLEOTIDE SEQUENCE [LARGE SCALE GENOMIC DNA]</scope>
    <source>
        <strain evidence="19 20">KX18D6</strain>
    </source>
</reference>
<evidence type="ECO:0000256" key="5">
    <source>
        <dbReference type="ARBA" id="ARBA00017565"/>
    </source>
</evidence>
<dbReference type="Pfam" id="PF22456">
    <property type="entry name" value="PqqF-like_C_4"/>
    <property type="match status" value="1"/>
</dbReference>
<keyword evidence="6" id="KW-0645">Protease</keyword>
<comment type="cofactor">
    <cofactor evidence="1">
        <name>Zn(2+)</name>
        <dbReference type="ChEBI" id="CHEBI:29105"/>
    </cofactor>
</comment>
<feature type="domain" description="Peptidase M16 C-terminal" evidence="16">
    <location>
        <begin position="163"/>
        <end position="335"/>
    </location>
</feature>
<evidence type="ECO:0000256" key="1">
    <source>
        <dbReference type="ARBA" id="ARBA00001947"/>
    </source>
</evidence>
<dbReference type="InterPro" id="IPR007863">
    <property type="entry name" value="Peptidase_M16_C"/>
</dbReference>
<comment type="similarity">
    <text evidence="3 14">Belongs to the peptidase M16 family.</text>
</comment>
<keyword evidence="8" id="KW-0378">Hydrolase</keyword>
<evidence type="ECO:0000313" key="20">
    <source>
        <dbReference type="Proteomes" id="UP000304912"/>
    </source>
</evidence>
<dbReference type="InterPro" id="IPR054734">
    <property type="entry name" value="PqqF-like_C_4"/>
</dbReference>
<keyword evidence="9" id="KW-0862">Zinc</keyword>
<keyword evidence="20" id="KW-1185">Reference proteome</keyword>
<dbReference type="RefSeq" id="WP_139757952.1">
    <property type="nucleotide sequence ID" value="NZ_CP039852.1"/>
</dbReference>
<dbReference type="Pfam" id="PF00675">
    <property type="entry name" value="Peptidase_M16"/>
    <property type="match status" value="1"/>
</dbReference>
<name>A0A5B7YIV2_9ALTE</name>
<dbReference type="InterPro" id="IPR011765">
    <property type="entry name" value="Pept_M16_N"/>
</dbReference>
<dbReference type="GO" id="GO:0006508">
    <property type="term" value="P:proteolysis"/>
    <property type="evidence" value="ECO:0007669"/>
    <property type="project" value="UniProtKB-KW"/>
</dbReference>
<evidence type="ECO:0000256" key="10">
    <source>
        <dbReference type="ARBA" id="ARBA00023049"/>
    </source>
</evidence>
<dbReference type="PANTHER" id="PTHR43690">
    <property type="entry name" value="NARDILYSIN"/>
    <property type="match status" value="1"/>
</dbReference>
<dbReference type="EC" id="3.4.24.55" evidence="4"/>
<evidence type="ECO:0000256" key="6">
    <source>
        <dbReference type="ARBA" id="ARBA00022670"/>
    </source>
</evidence>
<evidence type="ECO:0000256" key="13">
    <source>
        <dbReference type="ARBA" id="ARBA00033450"/>
    </source>
</evidence>
<accession>A0A5B7YIV2</accession>
<evidence type="ECO:0000259" key="17">
    <source>
        <dbReference type="Pfam" id="PF16187"/>
    </source>
</evidence>
<dbReference type="GO" id="GO:0004222">
    <property type="term" value="F:metalloendopeptidase activity"/>
    <property type="evidence" value="ECO:0007669"/>
    <property type="project" value="UniProtKB-EC"/>
</dbReference>
<dbReference type="Pfam" id="PF05193">
    <property type="entry name" value="Peptidase_M16_C"/>
    <property type="match status" value="1"/>
</dbReference>
<dbReference type="FunFam" id="3.30.830.10:FF:000005">
    <property type="entry name" value="nardilysin isoform X1"/>
    <property type="match status" value="1"/>
</dbReference>
<evidence type="ECO:0000256" key="2">
    <source>
        <dbReference type="ARBA" id="ARBA00002184"/>
    </source>
</evidence>
<sequence>MLCQPPEGEAAYVSLSVKAGHFYDPEDYQGLAHLLEHALFLGSRHLPKANEINDLAERCGGAINAWTGTEYANYHFHCHEDALPAMLPAFCDMMAHPLLQPEALDKEVEAIEAEFQFKRKDDLRRLYQIHKETCNPDHPFSKFSVGNAQIFRREGIEHLQSALITHHQRFYSATNMAMCIFSSIPEDTLTEMLEEQFGIISQGNPAPADWPDLYRPEQMGTQINIEPLQAARRMIVTFPLPGLHNNYQVKPLDYISHLLGDEGEGSLLNYLKQQNWVTNLIAGSGIEGDDFKDFNVSFQLTPEGLEKREKILKALFSFLALIKKGINEQWRYEEKMQLFALAYQYEDAPKLMPVACEYSHHLFLYSFEEIPLFRTPIETYDKACLEEALQYFDASRIRVKLIAPGIKTDKLCRYYDAKYATAPLPESLIKSLNDEGCHEQMTLPPPNPYLGKEYALCLPEPGYAKPALIHQEHGYRSWFGQDHQFHSPKGDIYLSFDTEAFCTDVKATAAKRIWLACLNDALQSRYYRAEIAGLHYRLYGHQAGFSLHTRGFTNQQVLLAKQLISAISTTTPDREQFALRKSMQIQNLQNSLMNKPTNRLFSRLSVLIQRNTQAPVDLLDAVNGCSYDEMISTAQSALSHYYLETFMHGNWSGDEAKLFCSNVKKLTPGASGAPLARSVSRLPAGKTLLHNVPSEHDDAAVVLYLQAPSASIEDTVFCMVLEQMLAGPFFNVLRTQKQLGYVVGTGYVPHNQHPGMALYVQSPRYPAAVILKEITQFLFNQLNEIDFYSAYWHTIQQNLLKQLHEHDLSLSMKSQRLWISLGTADYQFNRNARLADCVKNMTFDTVRAYAERVANRQLYGELVLFANGHFDTDPPSPGVREDDIATFKSMMHE</sequence>
<dbReference type="PANTHER" id="PTHR43690:SF18">
    <property type="entry name" value="INSULIN-DEGRADING ENZYME-RELATED"/>
    <property type="match status" value="1"/>
</dbReference>
<dbReference type="InterPro" id="IPR011249">
    <property type="entry name" value="Metalloenz_LuxS/M16"/>
</dbReference>
<dbReference type="InterPro" id="IPR050626">
    <property type="entry name" value="Peptidase_M16"/>
</dbReference>
<gene>
    <name evidence="19" type="ORF">FBQ74_11760</name>
</gene>
<dbReference type="GO" id="GO:0005737">
    <property type="term" value="C:cytoplasm"/>
    <property type="evidence" value="ECO:0007669"/>
    <property type="project" value="UniProtKB-ARBA"/>
</dbReference>